<evidence type="ECO:0000313" key="7">
    <source>
        <dbReference type="Proteomes" id="UP000054166"/>
    </source>
</evidence>
<evidence type="ECO:0000256" key="2">
    <source>
        <dbReference type="ARBA" id="ARBA00022771"/>
    </source>
</evidence>
<dbReference type="SUPFAM" id="SSF144232">
    <property type="entry name" value="HIT/MYND zinc finger-like"/>
    <property type="match status" value="1"/>
</dbReference>
<dbReference type="InterPro" id="IPR002893">
    <property type="entry name" value="Znf_MYND"/>
</dbReference>
<dbReference type="Gene3D" id="6.10.140.2220">
    <property type="match status" value="1"/>
</dbReference>
<evidence type="ECO:0000256" key="3">
    <source>
        <dbReference type="ARBA" id="ARBA00022833"/>
    </source>
</evidence>
<sequence length="201" mass="22902">MLMLRAHDLAITAEKSFRFVHAALPPTQYSSAHCNQCNQLANPHVVVWCCGIAKYCSKPCQYNHWVQGHFARCHRDGRTTPPTCRQCRRELLSTTTPDHRTCLGCLDTFYCSEGCQLTDWRQTHHRNCANRPAPNGHTISKCRECSKVLPSDRPPKTCRKCIEHQVPGGQRGEYCSHSCHENHRQIHKALVHLEPGAPARR</sequence>
<dbReference type="PROSITE" id="PS50865">
    <property type="entry name" value="ZF_MYND_2"/>
    <property type="match status" value="2"/>
</dbReference>
<dbReference type="OrthoDB" id="2837746at2759"/>
<dbReference type="InParanoid" id="A0A0C3G004"/>
<keyword evidence="7" id="KW-1185">Reference proteome</keyword>
<dbReference type="Proteomes" id="UP000054166">
    <property type="component" value="Unassembled WGS sequence"/>
</dbReference>
<keyword evidence="1" id="KW-0479">Metal-binding</keyword>
<proteinExistence type="predicted"/>
<evidence type="ECO:0000313" key="6">
    <source>
        <dbReference type="EMBL" id="KIM83836.1"/>
    </source>
</evidence>
<reference evidence="7" key="2">
    <citation type="submission" date="2015-01" db="EMBL/GenBank/DDBJ databases">
        <title>Evolutionary Origins and Diversification of the Mycorrhizal Mutualists.</title>
        <authorList>
            <consortium name="DOE Joint Genome Institute"/>
            <consortium name="Mycorrhizal Genomics Consortium"/>
            <person name="Kohler A."/>
            <person name="Kuo A."/>
            <person name="Nagy L.G."/>
            <person name="Floudas D."/>
            <person name="Copeland A."/>
            <person name="Barry K.W."/>
            <person name="Cichocki N."/>
            <person name="Veneault-Fourrey C."/>
            <person name="LaButti K."/>
            <person name="Lindquist E.A."/>
            <person name="Lipzen A."/>
            <person name="Lundell T."/>
            <person name="Morin E."/>
            <person name="Murat C."/>
            <person name="Riley R."/>
            <person name="Ohm R."/>
            <person name="Sun H."/>
            <person name="Tunlid A."/>
            <person name="Henrissat B."/>
            <person name="Grigoriev I.V."/>
            <person name="Hibbett D.S."/>
            <person name="Martin F."/>
        </authorList>
    </citation>
    <scope>NUCLEOTIDE SEQUENCE [LARGE SCALE GENOMIC DNA]</scope>
    <source>
        <strain evidence="7">F 1598</strain>
    </source>
</reference>
<evidence type="ECO:0000256" key="4">
    <source>
        <dbReference type="PROSITE-ProRule" id="PRU00134"/>
    </source>
</evidence>
<organism evidence="6 7">
    <name type="scientific">Piloderma croceum (strain F 1598)</name>
    <dbReference type="NCBI Taxonomy" id="765440"/>
    <lineage>
        <taxon>Eukaryota</taxon>
        <taxon>Fungi</taxon>
        <taxon>Dikarya</taxon>
        <taxon>Basidiomycota</taxon>
        <taxon>Agaricomycotina</taxon>
        <taxon>Agaricomycetes</taxon>
        <taxon>Agaricomycetidae</taxon>
        <taxon>Atheliales</taxon>
        <taxon>Atheliaceae</taxon>
        <taxon>Piloderma</taxon>
    </lineage>
</organism>
<dbReference type="PROSITE" id="PS01360">
    <property type="entry name" value="ZF_MYND_1"/>
    <property type="match status" value="1"/>
</dbReference>
<feature type="domain" description="MYND-type" evidence="5">
    <location>
        <begin position="84"/>
        <end position="128"/>
    </location>
</feature>
<name>A0A0C3G004_PILCF</name>
<evidence type="ECO:0000259" key="5">
    <source>
        <dbReference type="PROSITE" id="PS50865"/>
    </source>
</evidence>
<gene>
    <name evidence="6" type="ORF">PILCRDRAFT_415253</name>
</gene>
<dbReference type="EMBL" id="KN832989">
    <property type="protein sequence ID" value="KIM83836.1"/>
    <property type="molecule type" value="Genomic_DNA"/>
</dbReference>
<protein>
    <recommendedName>
        <fullName evidence="5">MYND-type domain-containing protein</fullName>
    </recommendedName>
</protein>
<dbReference type="AlphaFoldDB" id="A0A0C3G004"/>
<accession>A0A0C3G004</accession>
<evidence type="ECO:0000256" key="1">
    <source>
        <dbReference type="ARBA" id="ARBA00022723"/>
    </source>
</evidence>
<feature type="domain" description="MYND-type" evidence="5">
    <location>
        <begin position="34"/>
        <end position="73"/>
    </location>
</feature>
<dbReference type="Pfam" id="PF01753">
    <property type="entry name" value="zf-MYND"/>
    <property type="match status" value="1"/>
</dbReference>
<dbReference type="GO" id="GO:0008270">
    <property type="term" value="F:zinc ion binding"/>
    <property type="evidence" value="ECO:0007669"/>
    <property type="project" value="UniProtKB-KW"/>
</dbReference>
<reference evidence="6 7" key="1">
    <citation type="submission" date="2014-04" db="EMBL/GenBank/DDBJ databases">
        <authorList>
            <consortium name="DOE Joint Genome Institute"/>
            <person name="Kuo A."/>
            <person name="Tarkka M."/>
            <person name="Buscot F."/>
            <person name="Kohler A."/>
            <person name="Nagy L.G."/>
            <person name="Floudas D."/>
            <person name="Copeland A."/>
            <person name="Barry K.W."/>
            <person name="Cichocki N."/>
            <person name="Veneault-Fourrey C."/>
            <person name="LaButti K."/>
            <person name="Lindquist E.A."/>
            <person name="Lipzen A."/>
            <person name="Lundell T."/>
            <person name="Morin E."/>
            <person name="Murat C."/>
            <person name="Sun H."/>
            <person name="Tunlid A."/>
            <person name="Henrissat B."/>
            <person name="Grigoriev I.V."/>
            <person name="Hibbett D.S."/>
            <person name="Martin F."/>
            <person name="Nordberg H.P."/>
            <person name="Cantor M.N."/>
            <person name="Hua S.X."/>
        </authorList>
    </citation>
    <scope>NUCLEOTIDE SEQUENCE [LARGE SCALE GENOMIC DNA]</scope>
    <source>
        <strain evidence="6 7">F 1598</strain>
    </source>
</reference>
<keyword evidence="2 4" id="KW-0863">Zinc-finger</keyword>
<dbReference type="HOGENOM" id="CLU_1360889_0_0_1"/>
<keyword evidence="3" id="KW-0862">Zinc</keyword>